<dbReference type="InterPro" id="IPR027266">
    <property type="entry name" value="TrmE/GcvT-like"/>
</dbReference>
<keyword evidence="10" id="KW-1185">Reference proteome</keyword>
<dbReference type="Gene3D" id="4.10.1250.10">
    <property type="entry name" value="Aminomethyltransferase fragment"/>
    <property type="match status" value="1"/>
</dbReference>
<comment type="function">
    <text evidence="6">The glycine cleavage system catalyzes the degradation of glycine.</text>
</comment>
<dbReference type="InterPro" id="IPR028896">
    <property type="entry name" value="GcvT/YgfZ/DmdA"/>
</dbReference>
<keyword evidence="6" id="KW-0809">Transit peptide</keyword>
<dbReference type="EC" id="2.1.2.10" evidence="6"/>
<dbReference type="InterPro" id="IPR013977">
    <property type="entry name" value="GcvT_C"/>
</dbReference>
<dbReference type="AlphaFoldDB" id="A0AAW1T6Q3"/>
<dbReference type="GO" id="GO:0008483">
    <property type="term" value="F:transaminase activity"/>
    <property type="evidence" value="ECO:0007669"/>
    <property type="project" value="UniProtKB-KW"/>
</dbReference>
<sequence length="453" mass="49386">MHRQAHKVLSRLASSQGSQAAACDPLSKLSQACLLAPVSRGFASDADLLKTPLYDLHVKEGGKMVPFAGWSMPIQYKDSMMDSVKNCRKNAAMFDVSHMCGLTFKGKNTIPFLEGLVVGDIKSIEDGSGSYSIFTNENGGIIDDTVISKVSDDEVYLVVNAGCREKDLAHLNEQLKKYKDGGVEMIQHDDRSLLALQGPAAMEILQPMTDLDLSKLYFSHFRKIDIKGIPCFLARTGYTGEDGFEISIPNEKAVELAEALMENDKLRLAGLGARDSLRLEAGLCLYGNDLTDETTPVEASLTWTIGKNRRDACDFLGGEIIKKQLADKTPTRRIGFVSSGAPARQHIEIFSNEGERIGEVCSGAFSPTLGQNVAMAYVPRKYTKTGTEFKVEVRGRQQTGFSTPKAGAAAASARFAIAVTAAPWTTNRTNSLQGFLNSQGWNLAPFVHHRHPD</sequence>
<comment type="caution">
    <text evidence="9">The sequence shown here is derived from an EMBL/GenBank/DDBJ whole genome shotgun (WGS) entry which is preliminary data.</text>
</comment>
<gene>
    <name evidence="9" type="ORF">WJX84_008674</name>
</gene>
<dbReference type="FunFam" id="3.30.70.1400:FF:000001">
    <property type="entry name" value="Aminomethyltransferase"/>
    <property type="match status" value="1"/>
</dbReference>
<evidence type="ECO:0000256" key="2">
    <source>
        <dbReference type="ARBA" id="ARBA00011690"/>
    </source>
</evidence>
<comment type="catalytic activity">
    <reaction evidence="5 6">
        <text>N(6)-[(R)-S(8)-aminomethyldihydrolipoyl]-L-lysyl-[protein] + (6S)-5,6,7,8-tetrahydrofolate = N(6)-[(R)-dihydrolipoyl]-L-lysyl-[protein] + (6R)-5,10-methylene-5,6,7,8-tetrahydrofolate + NH4(+)</text>
        <dbReference type="Rhea" id="RHEA:16945"/>
        <dbReference type="Rhea" id="RHEA-COMP:10475"/>
        <dbReference type="Rhea" id="RHEA-COMP:10492"/>
        <dbReference type="ChEBI" id="CHEBI:15636"/>
        <dbReference type="ChEBI" id="CHEBI:28938"/>
        <dbReference type="ChEBI" id="CHEBI:57453"/>
        <dbReference type="ChEBI" id="CHEBI:83100"/>
        <dbReference type="ChEBI" id="CHEBI:83143"/>
        <dbReference type="EC" id="2.1.2.10"/>
    </reaction>
</comment>
<dbReference type="PANTHER" id="PTHR43757">
    <property type="entry name" value="AMINOMETHYLTRANSFERASE"/>
    <property type="match status" value="1"/>
</dbReference>
<feature type="domain" description="Aminomethyltransferase C-terminal" evidence="8">
    <location>
        <begin position="332"/>
        <end position="397"/>
    </location>
</feature>
<reference evidence="9 10" key="1">
    <citation type="journal article" date="2024" name="Nat. Commun.">
        <title>Phylogenomics reveals the evolutionary origins of lichenization in chlorophyte algae.</title>
        <authorList>
            <person name="Puginier C."/>
            <person name="Libourel C."/>
            <person name="Otte J."/>
            <person name="Skaloud P."/>
            <person name="Haon M."/>
            <person name="Grisel S."/>
            <person name="Petersen M."/>
            <person name="Berrin J.G."/>
            <person name="Delaux P.M."/>
            <person name="Dal Grande F."/>
            <person name="Keller J."/>
        </authorList>
    </citation>
    <scope>NUCLEOTIDE SEQUENCE [LARGE SCALE GENOMIC DNA]</scope>
    <source>
        <strain evidence="9 10">SAG 2523</strain>
    </source>
</reference>
<dbReference type="Gene3D" id="3.30.70.1400">
    <property type="entry name" value="Aminomethyltransferase beta-barrel domains"/>
    <property type="match status" value="1"/>
</dbReference>
<name>A0AAW1T6Q3_9CHLO</name>
<dbReference type="NCBIfam" id="NF001567">
    <property type="entry name" value="PRK00389.1"/>
    <property type="match status" value="1"/>
</dbReference>
<comment type="similarity">
    <text evidence="1 6">Belongs to the GcvT family.</text>
</comment>
<dbReference type="Pfam" id="PF01571">
    <property type="entry name" value="GCV_T"/>
    <property type="match status" value="1"/>
</dbReference>
<accession>A0AAW1T6Q3</accession>
<dbReference type="PANTHER" id="PTHR43757:SF2">
    <property type="entry name" value="AMINOMETHYLTRANSFERASE, MITOCHONDRIAL"/>
    <property type="match status" value="1"/>
</dbReference>
<evidence type="ECO:0000259" key="8">
    <source>
        <dbReference type="Pfam" id="PF08669"/>
    </source>
</evidence>
<dbReference type="Gene3D" id="3.30.1360.120">
    <property type="entry name" value="Probable tRNA modification gtpase trme, domain 1"/>
    <property type="match status" value="1"/>
</dbReference>
<keyword evidence="6" id="KW-0496">Mitochondrion</keyword>
<dbReference type="GO" id="GO:0005739">
    <property type="term" value="C:mitochondrion"/>
    <property type="evidence" value="ECO:0007669"/>
    <property type="project" value="UniProtKB-SubCell"/>
</dbReference>
<dbReference type="Pfam" id="PF08669">
    <property type="entry name" value="GCV_T_C"/>
    <property type="match status" value="1"/>
</dbReference>
<dbReference type="SUPFAM" id="SSF103025">
    <property type="entry name" value="Folate-binding domain"/>
    <property type="match status" value="1"/>
</dbReference>
<evidence type="ECO:0000256" key="1">
    <source>
        <dbReference type="ARBA" id="ARBA00008609"/>
    </source>
</evidence>
<dbReference type="InterPro" id="IPR029043">
    <property type="entry name" value="GcvT/YgfZ_C"/>
</dbReference>
<evidence type="ECO:0000313" key="9">
    <source>
        <dbReference type="EMBL" id="KAK9864651.1"/>
    </source>
</evidence>
<keyword evidence="3 6" id="KW-0032">Aminotransferase</keyword>
<dbReference type="GO" id="GO:0006546">
    <property type="term" value="P:glycine catabolic process"/>
    <property type="evidence" value="ECO:0007669"/>
    <property type="project" value="InterPro"/>
</dbReference>
<organism evidence="9 10">
    <name type="scientific">Apatococcus fuscideae</name>
    <dbReference type="NCBI Taxonomy" id="2026836"/>
    <lineage>
        <taxon>Eukaryota</taxon>
        <taxon>Viridiplantae</taxon>
        <taxon>Chlorophyta</taxon>
        <taxon>core chlorophytes</taxon>
        <taxon>Trebouxiophyceae</taxon>
        <taxon>Chlorellales</taxon>
        <taxon>Chlorellaceae</taxon>
        <taxon>Apatococcus</taxon>
    </lineage>
</organism>
<comment type="subcellular location">
    <subcellularLocation>
        <location evidence="6">Mitochondrion</location>
    </subcellularLocation>
</comment>
<keyword evidence="4 6" id="KW-0808">Transferase</keyword>
<evidence type="ECO:0000256" key="6">
    <source>
        <dbReference type="RuleBase" id="RU003981"/>
    </source>
</evidence>
<protein>
    <recommendedName>
        <fullName evidence="6">Aminomethyltransferase</fullName>
        <ecNumber evidence="6">2.1.2.10</ecNumber>
    </recommendedName>
    <alternativeName>
        <fullName evidence="6">Glycine cleavage system T protein</fullName>
    </alternativeName>
</protein>
<dbReference type="InterPro" id="IPR006223">
    <property type="entry name" value="GcvT"/>
</dbReference>
<dbReference type="Proteomes" id="UP001485043">
    <property type="component" value="Unassembled WGS sequence"/>
</dbReference>
<dbReference type="Gene3D" id="2.40.30.110">
    <property type="entry name" value="Aminomethyltransferase beta-barrel domains"/>
    <property type="match status" value="1"/>
</dbReference>
<dbReference type="InterPro" id="IPR006222">
    <property type="entry name" value="GCVT_N"/>
</dbReference>
<comment type="subunit">
    <text evidence="2 6">The glycine cleavage system is composed of four proteins: P, T, L and H.</text>
</comment>
<dbReference type="EMBL" id="JALJOV010000328">
    <property type="protein sequence ID" value="KAK9864651.1"/>
    <property type="molecule type" value="Genomic_DNA"/>
</dbReference>
<dbReference type="FunFam" id="2.40.30.110:FF:000002">
    <property type="entry name" value="Aminomethyltransferase"/>
    <property type="match status" value="1"/>
</dbReference>
<evidence type="ECO:0000259" key="7">
    <source>
        <dbReference type="Pfam" id="PF01571"/>
    </source>
</evidence>
<dbReference type="SUPFAM" id="SSF101790">
    <property type="entry name" value="Aminomethyltransferase beta-barrel domain"/>
    <property type="match status" value="1"/>
</dbReference>
<evidence type="ECO:0000313" key="10">
    <source>
        <dbReference type="Proteomes" id="UP001485043"/>
    </source>
</evidence>
<dbReference type="GO" id="GO:0004047">
    <property type="term" value="F:aminomethyltransferase activity"/>
    <property type="evidence" value="ECO:0007669"/>
    <property type="project" value="UniProtKB-EC"/>
</dbReference>
<dbReference type="NCBIfam" id="TIGR00528">
    <property type="entry name" value="gcvT"/>
    <property type="match status" value="1"/>
</dbReference>
<proteinExistence type="inferred from homology"/>
<feature type="domain" description="GCVT N-terminal" evidence="7">
    <location>
        <begin position="53"/>
        <end position="308"/>
    </location>
</feature>
<evidence type="ECO:0000256" key="4">
    <source>
        <dbReference type="ARBA" id="ARBA00022679"/>
    </source>
</evidence>
<dbReference type="GO" id="GO:0005960">
    <property type="term" value="C:glycine cleavage complex"/>
    <property type="evidence" value="ECO:0007669"/>
    <property type="project" value="InterPro"/>
</dbReference>
<evidence type="ECO:0000256" key="3">
    <source>
        <dbReference type="ARBA" id="ARBA00022576"/>
    </source>
</evidence>
<evidence type="ECO:0000256" key="5">
    <source>
        <dbReference type="ARBA" id="ARBA00047665"/>
    </source>
</evidence>